<dbReference type="Proteomes" id="UP000005206">
    <property type="component" value="Chromosome 3"/>
</dbReference>
<keyword evidence="9" id="KW-0119">Carbohydrate metabolism</keyword>
<evidence type="ECO:0000256" key="3">
    <source>
        <dbReference type="ARBA" id="ARBA00023157"/>
    </source>
</evidence>
<evidence type="ECO:0000256" key="10">
    <source>
        <dbReference type="SAM" id="SignalP"/>
    </source>
</evidence>
<reference evidence="12 13" key="1">
    <citation type="journal article" date="2009" name="PLoS Genet.">
        <title>The genome of Nectria haematococca: contribution of supernumerary chromosomes to gene expansion.</title>
        <authorList>
            <person name="Coleman J.J."/>
            <person name="Rounsley S.D."/>
            <person name="Rodriguez-Carres M."/>
            <person name="Kuo A."/>
            <person name="Wasmann C.C."/>
            <person name="Grimwood J."/>
            <person name="Schmutz J."/>
            <person name="Taga M."/>
            <person name="White G.J."/>
            <person name="Zhou S."/>
            <person name="Schwartz D.C."/>
            <person name="Freitag M."/>
            <person name="Ma L.J."/>
            <person name="Danchin E.G."/>
            <person name="Henrissat B."/>
            <person name="Coutinho P.M."/>
            <person name="Nelson D.R."/>
            <person name="Straney D."/>
            <person name="Napoli C.A."/>
            <person name="Barker B.M."/>
            <person name="Gribskov M."/>
            <person name="Rep M."/>
            <person name="Kroken S."/>
            <person name="Molnar I."/>
            <person name="Rensing C."/>
            <person name="Kennell J.C."/>
            <person name="Zamora J."/>
            <person name="Farman M.L."/>
            <person name="Selker E.U."/>
            <person name="Salamov A."/>
            <person name="Shapiro H."/>
            <person name="Pangilinan J."/>
            <person name="Lindquist E."/>
            <person name="Lamers C."/>
            <person name="Grigoriev I.V."/>
            <person name="Geiser D.M."/>
            <person name="Covert S.F."/>
            <person name="Temporini E."/>
            <person name="Vanetten H.D."/>
        </authorList>
    </citation>
    <scope>NUCLEOTIDE SEQUENCE [LARGE SCALE GENOMIC DNA]</scope>
    <source>
        <strain evidence="13">ATCC MYA-4622 / CBS 123669 / FGSC 9596 / NRRL 45880 / 77-13-4</strain>
    </source>
</reference>
<dbReference type="InterPro" id="IPR011050">
    <property type="entry name" value="Pectin_lyase_fold/virulence"/>
</dbReference>
<evidence type="ECO:0000313" key="12">
    <source>
        <dbReference type="EMBL" id="EEU37148.1"/>
    </source>
</evidence>
<dbReference type="OrthoDB" id="1637350at2759"/>
<evidence type="ECO:0000259" key="11">
    <source>
        <dbReference type="SMART" id="SM00656"/>
    </source>
</evidence>
<feature type="chain" id="PRO_5002987056" description="pectin lyase" evidence="10">
    <location>
        <begin position="19"/>
        <end position="385"/>
    </location>
</feature>
<keyword evidence="9" id="KW-0624">Polysaccharide degradation</keyword>
<keyword evidence="4" id="KW-0325">Glycoprotein</keyword>
<dbReference type="GeneID" id="9665002"/>
<dbReference type="PANTHER" id="PTHR31683">
    <property type="entry name" value="PECTATE LYASE 18-RELATED"/>
    <property type="match status" value="1"/>
</dbReference>
<protein>
    <recommendedName>
        <fullName evidence="8">pectin lyase</fullName>
        <ecNumber evidence="8">4.2.2.10</ecNumber>
    </recommendedName>
</protein>
<dbReference type="KEGG" id="nhe:NECHADRAFT_78318"/>
<proteinExistence type="inferred from homology"/>
<dbReference type="GO" id="GO:0030570">
    <property type="term" value="F:pectate lyase activity"/>
    <property type="evidence" value="ECO:0007669"/>
    <property type="project" value="InterPro"/>
</dbReference>
<keyword evidence="3" id="KW-1015">Disulfide bond</keyword>
<comment type="catalytic activity">
    <reaction evidence="6">
        <text>Eliminative cleavage of (1-&gt;4)-alpha-D-galacturonan methyl ester to give oligosaccharides with 4-deoxy-6-O-methyl-alpha-D-galact-4-enuronosyl groups at their non-reducing ends.</text>
        <dbReference type="EC" id="4.2.2.10"/>
    </reaction>
</comment>
<accession>C7ZFG9</accession>
<comment type="subcellular location">
    <subcellularLocation>
        <location evidence="9">Secreted</location>
    </subcellularLocation>
</comment>
<dbReference type="GO" id="GO:0047490">
    <property type="term" value="F:pectin lyase activity"/>
    <property type="evidence" value="ECO:0007669"/>
    <property type="project" value="UniProtKB-EC"/>
</dbReference>
<keyword evidence="5 9" id="KW-0456">Lyase</keyword>
<dbReference type="InterPro" id="IPR045032">
    <property type="entry name" value="PEL"/>
</dbReference>
<dbReference type="RefSeq" id="XP_003042861.1">
    <property type="nucleotide sequence ID" value="XM_003042815.1"/>
</dbReference>
<evidence type="ECO:0000256" key="1">
    <source>
        <dbReference type="ARBA" id="ARBA00010980"/>
    </source>
</evidence>
<evidence type="ECO:0000256" key="2">
    <source>
        <dbReference type="ARBA" id="ARBA00022729"/>
    </source>
</evidence>
<keyword evidence="9" id="KW-0964">Secreted</keyword>
<comment type="function">
    <text evidence="7">Pectinolytic enzymes consist of four classes of enzymes: pectin lyase, polygalacturonase, pectin methylesterase and rhamnogalacturonase. Among pectinolytic enzymes, pectin lyase is the most important in depolymerization of pectin, since it cleaves internal glycosidic bonds of highly methylated pectins.</text>
</comment>
<evidence type="ECO:0000256" key="9">
    <source>
        <dbReference type="RuleBase" id="RU361173"/>
    </source>
</evidence>
<name>C7ZFG9_FUSV7</name>
<gene>
    <name evidence="12" type="ORF">NECHADRAFT_78318</name>
</gene>
<dbReference type="SUPFAM" id="SSF51126">
    <property type="entry name" value="Pectin lyase-like"/>
    <property type="match status" value="1"/>
</dbReference>
<dbReference type="EMBL" id="GG698923">
    <property type="protein sequence ID" value="EEU37148.1"/>
    <property type="molecule type" value="Genomic_DNA"/>
</dbReference>
<dbReference type="InParanoid" id="C7ZFG9"/>
<dbReference type="eggNOG" id="ENOG502QXM6">
    <property type="taxonomic scope" value="Eukaryota"/>
</dbReference>
<sequence length="385" mass="41303">MHFAPFLVLLGGVSSSLCQVVGSSYGFAKGVTGGGNATPQKPKDIAQYILQWLSDNTPRVIMIDKTFNFLGSEGNVTETGCRLTSGCTAANGGQSTVKMSGYGSNEKPVQVKYGKASYIGMPVGSNKSLVGVGNKGVLLGKGLRFNTGAKNIIIQNIHIDVVCLGGDAISLSSNDGVWIGHCKISRTGRHMFVSHYEASHVTISNTEFDGRTDFSNSCNNDHYWTIIIGGKGDKITLDKNYLHDRSGRAPKIGSSEGTQTVQAVNNYFNYNTGHNFDISSSGRVLVEDNRFENSKTPITDASKVGKIFNVPDSGSRTSCASLLGRNCEMNAYTSSGAVPSRKDTVVLSELGKYKSNLVTPIRYGEVKGYVNDNYDTCVGWLGPPR</sequence>
<dbReference type="VEuPathDB" id="FungiDB:NECHADRAFT_78318"/>
<evidence type="ECO:0000313" key="13">
    <source>
        <dbReference type="Proteomes" id="UP000005206"/>
    </source>
</evidence>
<keyword evidence="2 10" id="KW-0732">Signal</keyword>
<feature type="signal peptide" evidence="10">
    <location>
        <begin position="1"/>
        <end position="18"/>
    </location>
</feature>
<organism evidence="12 13">
    <name type="scientific">Fusarium vanettenii (strain ATCC MYA-4622 / CBS 123669 / FGSC 9596 / NRRL 45880 / 77-13-4)</name>
    <name type="common">Fusarium solani subsp. pisi</name>
    <dbReference type="NCBI Taxonomy" id="660122"/>
    <lineage>
        <taxon>Eukaryota</taxon>
        <taxon>Fungi</taxon>
        <taxon>Dikarya</taxon>
        <taxon>Ascomycota</taxon>
        <taxon>Pezizomycotina</taxon>
        <taxon>Sordariomycetes</taxon>
        <taxon>Hypocreomycetidae</taxon>
        <taxon>Hypocreales</taxon>
        <taxon>Nectriaceae</taxon>
        <taxon>Fusarium</taxon>
        <taxon>Fusarium solani species complex</taxon>
        <taxon>Fusarium vanettenii</taxon>
    </lineage>
</organism>
<dbReference type="SMR" id="C7ZFG9"/>
<evidence type="ECO:0000256" key="4">
    <source>
        <dbReference type="ARBA" id="ARBA00023180"/>
    </source>
</evidence>
<feature type="domain" description="Pectate lyase" evidence="11">
    <location>
        <begin position="92"/>
        <end position="297"/>
    </location>
</feature>
<dbReference type="GO" id="GO:0005576">
    <property type="term" value="C:extracellular region"/>
    <property type="evidence" value="ECO:0007669"/>
    <property type="project" value="UniProtKB-SubCell"/>
</dbReference>
<dbReference type="Gene3D" id="2.160.20.10">
    <property type="entry name" value="Single-stranded right-handed beta-helix, Pectin lyase-like"/>
    <property type="match status" value="1"/>
</dbReference>
<dbReference type="InterPro" id="IPR012334">
    <property type="entry name" value="Pectin_lyas_fold"/>
</dbReference>
<dbReference type="HOGENOM" id="CLU_021980_0_1_1"/>
<dbReference type="OMA" id="DWCGSYP"/>
<dbReference type="GO" id="GO:0000272">
    <property type="term" value="P:polysaccharide catabolic process"/>
    <property type="evidence" value="ECO:0007669"/>
    <property type="project" value="UniProtKB-KW"/>
</dbReference>
<evidence type="ECO:0000256" key="7">
    <source>
        <dbReference type="ARBA" id="ARBA00037631"/>
    </source>
</evidence>
<dbReference type="InterPro" id="IPR002022">
    <property type="entry name" value="Pec_lyase"/>
</dbReference>
<dbReference type="AlphaFoldDB" id="C7ZFG9"/>
<evidence type="ECO:0000256" key="6">
    <source>
        <dbReference type="ARBA" id="ARBA00036818"/>
    </source>
</evidence>
<keyword evidence="13" id="KW-1185">Reference proteome</keyword>
<dbReference type="PANTHER" id="PTHR31683:SF67">
    <property type="entry name" value="PECTIN LYASE F-RELATED"/>
    <property type="match status" value="1"/>
</dbReference>
<evidence type="ECO:0000256" key="5">
    <source>
        <dbReference type="ARBA" id="ARBA00023239"/>
    </source>
</evidence>
<dbReference type="SMART" id="SM00656">
    <property type="entry name" value="Amb_all"/>
    <property type="match status" value="1"/>
</dbReference>
<dbReference type="EC" id="4.2.2.10" evidence="8"/>
<dbReference type="Pfam" id="PF00544">
    <property type="entry name" value="Pectate_lyase_4"/>
    <property type="match status" value="1"/>
</dbReference>
<evidence type="ECO:0000256" key="8">
    <source>
        <dbReference type="ARBA" id="ARBA00039082"/>
    </source>
</evidence>
<comment type="similarity">
    <text evidence="1 9">Belongs to the polysaccharide lyase 1 family.</text>
</comment>